<feature type="domain" description="Prenylated flavin chaperone LpdD-like" evidence="1">
    <location>
        <begin position="9"/>
        <end position="109"/>
    </location>
</feature>
<proteinExistence type="predicted"/>
<dbReference type="STRING" id="240427.AYR62_14250"/>
<gene>
    <name evidence="2" type="ORF">AYR63_05245</name>
</gene>
<reference evidence="2 3" key="1">
    <citation type="submission" date="2016-03" db="EMBL/GenBank/DDBJ databases">
        <title>Pediococcus and Lactobacillus from brewery environment - whole genome sequencing and assembly.</title>
        <authorList>
            <person name="Behr J."/>
            <person name="Geissler A.J."/>
            <person name="Vogel R.F."/>
        </authorList>
    </citation>
    <scope>NUCLEOTIDE SEQUENCE [LARGE SCALE GENOMIC DNA]</scope>
    <source>
        <strain evidence="2 3">TMW 1.1995</strain>
    </source>
</reference>
<sequence>MTRTFSVTQAGFSMQAIVDRQSQDLLIQLIGGDVPHYGVVTTVSQQEAPTTIAMPSRPGHHHQEGVLTEQLATMLQPHLQSNAMIVGGMHVNEISPEQMQATQAMVTSLGE</sequence>
<evidence type="ECO:0000313" key="3">
    <source>
        <dbReference type="Proteomes" id="UP000093267"/>
    </source>
</evidence>
<dbReference type="EMBL" id="CP014924">
    <property type="protein sequence ID" value="ANZ66600.1"/>
    <property type="molecule type" value="Genomic_DNA"/>
</dbReference>
<protein>
    <recommendedName>
        <fullName evidence="1">Prenylated flavin chaperone LpdD-like domain-containing protein</fullName>
    </recommendedName>
</protein>
<accession>A0A1B2IX49</accession>
<keyword evidence="3" id="KW-1185">Reference proteome</keyword>
<dbReference type="InterPro" id="IPR048844">
    <property type="entry name" value="LpdD_chaperone-like"/>
</dbReference>
<evidence type="ECO:0000259" key="1">
    <source>
        <dbReference type="Pfam" id="PF21758"/>
    </source>
</evidence>
<organism evidence="2 3">
    <name type="scientific">Secundilactobacillus paracollinoides</name>
    <dbReference type="NCBI Taxonomy" id="240427"/>
    <lineage>
        <taxon>Bacteria</taxon>
        <taxon>Bacillati</taxon>
        <taxon>Bacillota</taxon>
        <taxon>Bacilli</taxon>
        <taxon>Lactobacillales</taxon>
        <taxon>Lactobacillaceae</taxon>
        <taxon>Secundilactobacillus</taxon>
    </lineage>
</organism>
<dbReference type="Pfam" id="PF21758">
    <property type="entry name" value="PAC_bac"/>
    <property type="match status" value="1"/>
</dbReference>
<name>A0A1B2IX49_9LACO</name>
<dbReference type="AlphaFoldDB" id="A0A1B2IX49"/>
<dbReference type="Proteomes" id="UP000093267">
    <property type="component" value="Chromosome"/>
</dbReference>
<evidence type="ECO:0000313" key="2">
    <source>
        <dbReference type="EMBL" id="ANZ66600.1"/>
    </source>
</evidence>
<dbReference type="OrthoDB" id="2243237at2"/>
<dbReference type="RefSeq" id="WP_065901941.1">
    <property type="nucleotide sequence ID" value="NZ_CP014912.1"/>
</dbReference>